<dbReference type="PANTHER" id="PTHR11157">
    <property type="entry name" value="FATTY ACID ACYL TRANSFERASE-RELATED"/>
    <property type="match status" value="1"/>
</dbReference>
<evidence type="ECO:0000313" key="12">
    <source>
        <dbReference type="EMBL" id="UYV83964.1"/>
    </source>
</evidence>
<keyword evidence="7 10" id="KW-0443">Lipid metabolism</keyword>
<reference evidence="12 13" key="1">
    <citation type="submission" date="2022-03" db="EMBL/GenBank/DDBJ databases">
        <title>A chromosomal length assembly of Cordylochernes scorpioides.</title>
        <authorList>
            <person name="Zeh D."/>
            <person name="Zeh J."/>
        </authorList>
    </citation>
    <scope>NUCLEOTIDE SEQUENCE [LARGE SCALE GENOMIC DNA]</scope>
    <source>
        <strain evidence="12">IN4F17</strain>
        <tissue evidence="12">Whole Body</tissue>
    </source>
</reference>
<evidence type="ECO:0000256" key="3">
    <source>
        <dbReference type="ARBA" id="ARBA00022679"/>
    </source>
</evidence>
<dbReference type="Proteomes" id="UP001235939">
    <property type="component" value="Chromosome X"/>
</dbReference>
<feature type="transmembrane region" description="Helical" evidence="10">
    <location>
        <begin position="59"/>
        <end position="78"/>
    </location>
</feature>
<evidence type="ECO:0000256" key="8">
    <source>
        <dbReference type="ARBA" id="ARBA00023136"/>
    </source>
</evidence>
<evidence type="ECO:0000256" key="4">
    <source>
        <dbReference type="ARBA" id="ARBA00022692"/>
    </source>
</evidence>
<keyword evidence="2 10" id="KW-0444">Lipid biosynthesis</keyword>
<dbReference type="InterPro" id="IPR002076">
    <property type="entry name" value="ELO_fam"/>
</dbReference>
<name>A0ABY6LSY3_9ARAC</name>
<comment type="subcellular location">
    <subcellularLocation>
        <location evidence="1">Membrane</location>
        <topology evidence="1">Multi-pass membrane protein</topology>
    </subcellularLocation>
</comment>
<accession>A0ABY6LSY3</accession>
<dbReference type="EC" id="2.3.1.199" evidence="10"/>
<dbReference type="EMBL" id="CP092886">
    <property type="protein sequence ID" value="UYV83964.1"/>
    <property type="molecule type" value="Genomic_DNA"/>
</dbReference>
<evidence type="ECO:0000256" key="9">
    <source>
        <dbReference type="ARBA" id="ARBA00023160"/>
    </source>
</evidence>
<gene>
    <name evidence="11" type="ORF">LAZ67_X000714</name>
    <name evidence="12" type="ORF">LAZ67_X000715</name>
</gene>
<evidence type="ECO:0000256" key="6">
    <source>
        <dbReference type="ARBA" id="ARBA00022989"/>
    </source>
</evidence>
<evidence type="ECO:0000256" key="1">
    <source>
        <dbReference type="ARBA" id="ARBA00004141"/>
    </source>
</evidence>
<feature type="transmembrane region" description="Helical" evidence="10">
    <location>
        <begin position="217"/>
        <end position="239"/>
    </location>
</feature>
<keyword evidence="3 10" id="KW-0808">Transferase</keyword>
<feature type="transmembrane region" description="Helical" evidence="10">
    <location>
        <begin position="245"/>
        <end position="266"/>
    </location>
</feature>
<keyword evidence="4 10" id="KW-0812">Transmembrane</keyword>
<comment type="similarity">
    <text evidence="10">Belongs to the ELO family.</text>
</comment>
<dbReference type="Pfam" id="PF01151">
    <property type="entry name" value="ELO"/>
    <property type="match status" value="1"/>
</dbReference>
<organism evidence="12 13">
    <name type="scientific">Cordylochernes scorpioides</name>
    <dbReference type="NCBI Taxonomy" id="51811"/>
    <lineage>
        <taxon>Eukaryota</taxon>
        <taxon>Metazoa</taxon>
        <taxon>Ecdysozoa</taxon>
        <taxon>Arthropoda</taxon>
        <taxon>Chelicerata</taxon>
        <taxon>Arachnida</taxon>
        <taxon>Pseudoscorpiones</taxon>
        <taxon>Cheliferoidea</taxon>
        <taxon>Chernetidae</taxon>
        <taxon>Cordylochernes</taxon>
    </lineage>
</organism>
<evidence type="ECO:0000256" key="5">
    <source>
        <dbReference type="ARBA" id="ARBA00022832"/>
    </source>
</evidence>
<keyword evidence="13" id="KW-1185">Reference proteome</keyword>
<feature type="transmembrane region" description="Helical" evidence="10">
    <location>
        <begin position="159"/>
        <end position="177"/>
    </location>
</feature>
<proteinExistence type="inferred from homology"/>
<keyword evidence="5 10" id="KW-0276">Fatty acid metabolism</keyword>
<sequence length="281" mass="32430">MSIYLLISTCASDPRVEKWPLMGSPFLMLSIIASYVYFVKVFGPTWMKDRKPFQIKPIVVFYNILMVILSAFFFFYGGSYTYLGGGYNWLCEPIDYSTSVRSMTVRSPTTSVNKPLQPSVCFQLLSIGWWYLLLKIVEFLDTIFFVLTKKFTHISALHVVHHSTVAWGVWIGLKFGGGGHNSFFPFINCFVHMIMYSYYCLAALGPAMKKYLWWKKYLTVFQMVQFVVALVHAIIPLFVDCGFQPFFAYLIMAHAVLFFVLFYNFYRNTYNKAAVAAAKSE</sequence>
<keyword evidence="6 10" id="KW-1133">Transmembrane helix</keyword>
<feature type="transmembrane region" description="Helical" evidence="10">
    <location>
        <begin position="183"/>
        <end position="205"/>
    </location>
</feature>
<dbReference type="EMBL" id="CP092886">
    <property type="protein sequence ID" value="UYV83963.1"/>
    <property type="molecule type" value="Genomic_DNA"/>
</dbReference>
<keyword evidence="8 10" id="KW-0472">Membrane</keyword>
<evidence type="ECO:0000313" key="11">
    <source>
        <dbReference type="EMBL" id="UYV83963.1"/>
    </source>
</evidence>
<keyword evidence="9 10" id="KW-0275">Fatty acid biosynthesis</keyword>
<protein>
    <recommendedName>
        <fullName evidence="10">Elongation of very long chain fatty acids protein</fullName>
        <ecNumber evidence="10">2.3.1.199</ecNumber>
    </recommendedName>
    <alternativeName>
        <fullName evidence="10">Very-long-chain 3-oxoacyl-CoA synthase</fullName>
    </alternativeName>
</protein>
<evidence type="ECO:0000256" key="2">
    <source>
        <dbReference type="ARBA" id="ARBA00022516"/>
    </source>
</evidence>
<evidence type="ECO:0000313" key="13">
    <source>
        <dbReference type="Proteomes" id="UP001235939"/>
    </source>
</evidence>
<evidence type="ECO:0000256" key="7">
    <source>
        <dbReference type="ARBA" id="ARBA00023098"/>
    </source>
</evidence>
<feature type="transmembrane region" description="Helical" evidence="10">
    <location>
        <begin position="128"/>
        <end position="147"/>
    </location>
</feature>
<evidence type="ECO:0000256" key="10">
    <source>
        <dbReference type="RuleBase" id="RU361115"/>
    </source>
</evidence>
<comment type="catalytic activity">
    <reaction evidence="10">
        <text>a very-long-chain acyl-CoA + malonyl-CoA + H(+) = a very-long-chain 3-oxoacyl-CoA + CO2 + CoA</text>
        <dbReference type="Rhea" id="RHEA:32727"/>
        <dbReference type="ChEBI" id="CHEBI:15378"/>
        <dbReference type="ChEBI" id="CHEBI:16526"/>
        <dbReference type="ChEBI" id="CHEBI:57287"/>
        <dbReference type="ChEBI" id="CHEBI:57384"/>
        <dbReference type="ChEBI" id="CHEBI:90725"/>
        <dbReference type="ChEBI" id="CHEBI:90736"/>
        <dbReference type="EC" id="2.3.1.199"/>
    </reaction>
</comment>
<feature type="transmembrane region" description="Helical" evidence="10">
    <location>
        <begin position="20"/>
        <end position="38"/>
    </location>
</feature>
<dbReference type="PANTHER" id="PTHR11157:SF69">
    <property type="entry name" value="ELONGATION OF VERY LONG CHAIN FATTY ACIDS PROTEIN 7"/>
    <property type="match status" value="1"/>
</dbReference>